<dbReference type="GeneID" id="24424041"/>
<gene>
    <name evidence="6" type="ORF">BMR1_02g01270</name>
</gene>
<dbReference type="AlphaFoldDB" id="I7J622"/>
<name>I7J622_BABMR</name>
<dbReference type="RefSeq" id="XP_012648026.1">
    <property type="nucleotide sequence ID" value="XM_012792572.1"/>
</dbReference>
<evidence type="ECO:0000313" key="7">
    <source>
        <dbReference type="Proteomes" id="UP000002899"/>
    </source>
</evidence>
<dbReference type="OrthoDB" id="162638at2759"/>
<proteinExistence type="inferred from homology"/>
<reference evidence="6 7" key="2">
    <citation type="journal article" date="2013" name="PLoS ONE">
        <title>Whole genome mapping and re-organization of the nuclear and mitochondrial genomes of Babesia microti isolates.</title>
        <authorList>
            <person name="Cornillot E."/>
            <person name="Dassouli A."/>
            <person name="Garg A."/>
            <person name="Pachikara N."/>
            <person name="Randazzo S."/>
            <person name="Depoix D."/>
            <person name="Carcy B."/>
            <person name="Delbecq S."/>
            <person name="Frutos R."/>
            <person name="Silva J.C."/>
            <person name="Sutton R."/>
            <person name="Krause P.J."/>
            <person name="Mamoun C.B."/>
        </authorList>
    </citation>
    <scope>NUCLEOTIDE SEQUENCE [LARGE SCALE GENOMIC DNA]</scope>
    <source>
        <strain evidence="6 7">RI</strain>
    </source>
</reference>
<dbReference type="EMBL" id="FO082872">
    <property type="protein sequence ID" value="CCF73417.1"/>
    <property type="molecule type" value="Genomic_DNA"/>
</dbReference>
<dbReference type="GO" id="GO:0015934">
    <property type="term" value="C:large ribosomal subunit"/>
    <property type="evidence" value="ECO:0007669"/>
    <property type="project" value="TreeGrafter"/>
</dbReference>
<dbReference type="GO" id="GO:0006412">
    <property type="term" value="P:translation"/>
    <property type="evidence" value="ECO:0007669"/>
    <property type="project" value="InterPro"/>
</dbReference>
<evidence type="ECO:0000256" key="1">
    <source>
        <dbReference type="ARBA" id="ARBA00006598"/>
    </source>
</evidence>
<keyword evidence="2 4" id="KW-0689">Ribosomal protein</keyword>
<dbReference type="SUPFAM" id="SSF143034">
    <property type="entry name" value="L35p-like"/>
    <property type="match status" value="1"/>
</dbReference>
<reference evidence="6 7" key="3">
    <citation type="journal article" date="2016" name="Sci. Rep.">
        <title>Genome-wide diversity and gene expression profiling of Babesia microti isolates identify polymorphic genes that mediate host-pathogen interactions.</title>
        <authorList>
            <person name="Silva J.C."/>
            <person name="Cornillot E."/>
            <person name="McCracken C."/>
            <person name="Usmani-Brown S."/>
            <person name="Dwivedi A."/>
            <person name="Ifeonu O.O."/>
            <person name="Crabtree J."/>
            <person name="Gotia H.T."/>
            <person name="Virji A.Z."/>
            <person name="Reynes C."/>
            <person name="Colinge J."/>
            <person name="Kumar V."/>
            <person name="Lawres L."/>
            <person name="Pazzi J.E."/>
            <person name="Pablo J.V."/>
            <person name="Hung C."/>
            <person name="Brancato J."/>
            <person name="Kumari P."/>
            <person name="Orvis J."/>
            <person name="Tretina K."/>
            <person name="Chibucos M."/>
            <person name="Ott S."/>
            <person name="Sadzewicz L."/>
            <person name="Sengamalay N."/>
            <person name="Shetty A.C."/>
            <person name="Su Q."/>
            <person name="Tallon L."/>
            <person name="Fraser C.M."/>
            <person name="Frutos R."/>
            <person name="Molina D.M."/>
            <person name="Krause P.J."/>
            <person name="Ben Mamoun C."/>
        </authorList>
    </citation>
    <scope>NUCLEOTIDE SEQUENCE [LARGE SCALE GENOMIC DNA]</scope>
    <source>
        <strain evidence="6 7">RI</strain>
    </source>
</reference>
<organism evidence="6 7">
    <name type="scientific">Babesia microti (strain RI)</name>
    <dbReference type="NCBI Taxonomy" id="1133968"/>
    <lineage>
        <taxon>Eukaryota</taxon>
        <taxon>Sar</taxon>
        <taxon>Alveolata</taxon>
        <taxon>Apicomplexa</taxon>
        <taxon>Aconoidasida</taxon>
        <taxon>Piroplasmida</taxon>
        <taxon>Babesiidae</taxon>
        <taxon>Babesia</taxon>
    </lineage>
</organism>
<keyword evidence="7" id="KW-1185">Reference proteome</keyword>
<keyword evidence="5" id="KW-0812">Transmembrane</keyword>
<dbReference type="Proteomes" id="UP000002899">
    <property type="component" value="Chromosome II"/>
</dbReference>
<sequence length="133" mass="15933">MYKFYRHCNTYVLIVLILIALQNNLYNCLYTINLQNPALNRKINYYHGPYHHKICYLLRFKPTSTGKFRIKPKTNKSIAKRFKITGSGKLMHKRSGIQHLRSKLKSRQRRRLRRPVVITSNKLRKKYIQAINT</sequence>
<dbReference type="PRINTS" id="PR00064">
    <property type="entry name" value="RIBOSOMALL35"/>
</dbReference>
<protein>
    <recommendedName>
        <fullName evidence="4">50S ribosomal protein L35</fullName>
    </recommendedName>
</protein>
<comment type="similarity">
    <text evidence="1 4">Belongs to the bacterial ribosomal protein bL35 family.</text>
</comment>
<feature type="transmembrane region" description="Helical" evidence="5">
    <location>
        <begin position="12"/>
        <end position="32"/>
    </location>
</feature>
<keyword evidence="3 4" id="KW-0687">Ribonucleoprotein</keyword>
<evidence type="ECO:0000256" key="3">
    <source>
        <dbReference type="ARBA" id="ARBA00023274"/>
    </source>
</evidence>
<dbReference type="Pfam" id="PF01632">
    <property type="entry name" value="Ribosomal_L35p"/>
    <property type="match status" value="1"/>
</dbReference>
<accession>I7J622</accession>
<dbReference type="HAMAP" id="MF_00514">
    <property type="entry name" value="Ribosomal_bL35"/>
    <property type="match status" value="1"/>
</dbReference>
<evidence type="ECO:0000256" key="4">
    <source>
        <dbReference type="RuleBase" id="RU000568"/>
    </source>
</evidence>
<reference evidence="6 7" key="1">
    <citation type="journal article" date="2012" name="Nucleic Acids Res.">
        <title>Sequencing of the smallest Apicomplexan genome from the human pathogen Babesia microti.</title>
        <authorList>
            <person name="Cornillot E."/>
            <person name="Hadj-Kaddour K."/>
            <person name="Dassouli A."/>
            <person name="Noel B."/>
            <person name="Ranwez V."/>
            <person name="Vacherie B."/>
            <person name="Augagneur Y."/>
            <person name="Bres V."/>
            <person name="Duclos A."/>
            <person name="Randazzo S."/>
            <person name="Carcy B."/>
            <person name="Debierre-Grockiego F."/>
            <person name="Delbecq S."/>
            <person name="Moubri-Menage K."/>
            <person name="Shams-Eldin H."/>
            <person name="Usmani-Brown S."/>
            <person name="Bringaud F."/>
            <person name="Wincker P."/>
            <person name="Vivares C.P."/>
            <person name="Schwarz R.T."/>
            <person name="Schetters T.P."/>
            <person name="Krause P.J."/>
            <person name="Gorenflot A."/>
            <person name="Berry V."/>
            <person name="Barbe V."/>
            <person name="Ben Mamoun C."/>
        </authorList>
    </citation>
    <scope>NUCLEOTIDE SEQUENCE [LARGE SCALE GENOMIC DNA]</scope>
    <source>
        <strain evidence="6 7">RI</strain>
    </source>
</reference>
<evidence type="ECO:0000313" key="6">
    <source>
        <dbReference type="EMBL" id="CCF73417.1"/>
    </source>
</evidence>
<dbReference type="KEGG" id="bmic:BMR1_02g01270"/>
<dbReference type="PROSITE" id="PS00936">
    <property type="entry name" value="RIBOSOMAL_L35"/>
    <property type="match status" value="1"/>
</dbReference>
<dbReference type="Gene3D" id="4.10.410.60">
    <property type="match status" value="1"/>
</dbReference>
<dbReference type="PANTHER" id="PTHR33343">
    <property type="entry name" value="54S RIBOSOMAL PROTEIN BL35M"/>
    <property type="match status" value="1"/>
</dbReference>
<dbReference type="InterPro" id="IPR021137">
    <property type="entry name" value="Ribosomal_bL35-like"/>
</dbReference>
<dbReference type="InterPro" id="IPR001706">
    <property type="entry name" value="Ribosomal_bL35"/>
</dbReference>
<dbReference type="GO" id="GO:0003735">
    <property type="term" value="F:structural constituent of ribosome"/>
    <property type="evidence" value="ECO:0007669"/>
    <property type="project" value="InterPro"/>
</dbReference>
<keyword evidence="5" id="KW-0472">Membrane</keyword>
<dbReference type="PANTHER" id="PTHR33343:SF1">
    <property type="entry name" value="LARGE RIBOSOMAL SUBUNIT PROTEIN BL35M"/>
    <property type="match status" value="1"/>
</dbReference>
<dbReference type="InterPro" id="IPR037229">
    <property type="entry name" value="Ribosomal_bL35_sf"/>
</dbReference>
<keyword evidence="5" id="KW-1133">Transmembrane helix</keyword>
<evidence type="ECO:0000256" key="5">
    <source>
        <dbReference type="SAM" id="Phobius"/>
    </source>
</evidence>
<dbReference type="VEuPathDB" id="PiroplasmaDB:BMR1_02g01270"/>
<evidence type="ECO:0000256" key="2">
    <source>
        <dbReference type="ARBA" id="ARBA00022980"/>
    </source>
</evidence>
<dbReference type="InterPro" id="IPR018265">
    <property type="entry name" value="Ribosomal_bL35_CS"/>
</dbReference>